<reference evidence="1 2" key="1">
    <citation type="journal article" date="2019" name="Sci. Rep.">
        <title>Orb-weaving spider Araneus ventricosus genome elucidates the spidroin gene catalogue.</title>
        <authorList>
            <person name="Kono N."/>
            <person name="Nakamura H."/>
            <person name="Ohtoshi R."/>
            <person name="Moran D.A.P."/>
            <person name="Shinohara A."/>
            <person name="Yoshida Y."/>
            <person name="Fujiwara M."/>
            <person name="Mori M."/>
            <person name="Tomita M."/>
            <person name="Arakawa K."/>
        </authorList>
    </citation>
    <scope>NUCLEOTIDE SEQUENCE [LARGE SCALE GENOMIC DNA]</scope>
</reference>
<gene>
    <name evidence="1" type="ORF">AVEN_136971_1</name>
</gene>
<organism evidence="1 2">
    <name type="scientific">Araneus ventricosus</name>
    <name type="common">Orbweaver spider</name>
    <name type="synonym">Epeira ventricosa</name>
    <dbReference type="NCBI Taxonomy" id="182803"/>
    <lineage>
        <taxon>Eukaryota</taxon>
        <taxon>Metazoa</taxon>
        <taxon>Ecdysozoa</taxon>
        <taxon>Arthropoda</taxon>
        <taxon>Chelicerata</taxon>
        <taxon>Arachnida</taxon>
        <taxon>Araneae</taxon>
        <taxon>Araneomorphae</taxon>
        <taxon>Entelegynae</taxon>
        <taxon>Araneoidea</taxon>
        <taxon>Araneidae</taxon>
        <taxon>Araneus</taxon>
    </lineage>
</organism>
<evidence type="ECO:0000313" key="1">
    <source>
        <dbReference type="EMBL" id="GBL91505.1"/>
    </source>
</evidence>
<comment type="caution">
    <text evidence="1">The sequence shown here is derived from an EMBL/GenBank/DDBJ whole genome shotgun (WGS) entry which is preliminary data.</text>
</comment>
<keyword evidence="2" id="KW-1185">Reference proteome</keyword>
<proteinExistence type="predicted"/>
<dbReference type="Proteomes" id="UP000499080">
    <property type="component" value="Unassembled WGS sequence"/>
</dbReference>
<sequence length="102" mass="11052">MGYLGVGVSSPKSGVPCWKCYGKLYGRLLAGCTHGGNTGLFVCFFSVTAVLNAGFTAASKALKLGDGRNLMWKVWESVKHLRITIICYQDCLIHWVVAQGSH</sequence>
<accession>A0A4Y2BJH3</accession>
<protein>
    <submittedName>
        <fullName evidence="1">Uncharacterized protein</fullName>
    </submittedName>
</protein>
<name>A0A4Y2BJH3_ARAVE</name>
<dbReference type="AlphaFoldDB" id="A0A4Y2BJH3"/>
<dbReference type="EMBL" id="BGPR01000079">
    <property type="protein sequence ID" value="GBL91505.1"/>
    <property type="molecule type" value="Genomic_DNA"/>
</dbReference>
<evidence type="ECO:0000313" key="2">
    <source>
        <dbReference type="Proteomes" id="UP000499080"/>
    </source>
</evidence>